<dbReference type="SUPFAM" id="SSF48452">
    <property type="entry name" value="TPR-like"/>
    <property type="match status" value="1"/>
</dbReference>
<evidence type="ECO:0000259" key="7">
    <source>
        <dbReference type="PROSITE" id="PS50178"/>
    </source>
</evidence>
<dbReference type="SMART" id="SM00343">
    <property type="entry name" value="ZnF_C2HC"/>
    <property type="match status" value="1"/>
</dbReference>
<dbReference type="SMART" id="SM00028">
    <property type="entry name" value="TPR"/>
    <property type="match status" value="5"/>
</dbReference>
<name>A0AAV6WNP2_9LAMI</name>
<feature type="region of interest" description="Disordered" evidence="6">
    <location>
        <begin position="716"/>
        <end position="759"/>
    </location>
</feature>
<evidence type="ECO:0000256" key="3">
    <source>
        <dbReference type="ARBA" id="ARBA00022833"/>
    </source>
</evidence>
<organism evidence="8 9">
    <name type="scientific">Buddleja alternifolia</name>
    <dbReference type="NCBI Taxonomy" id="168488"/>
    <lineage>
        <taxon>Eukaryota</taxon>
        <taxon>Viridiplantae</taxon>
        <taxon>Streptophyta</taxon>
        <taxon>Embryophyta</taxon>
        <taxon>Tracheophyta</taxon>
        <taxon>Spermatophyta</taxon>
        <taxon>Magnoliopsida</taxon>
        <taxon>eudicotyledons</taxon>
        <taxon>Gunneridae</taxon>
        <taxon>Pentapetalae</taxon>
        <taxon>asterids</taxon>
        <taxon>lamiids</taxon>
        <taxon>Lamiales</taxon>
        <taxon>Scrophulariaceae</taxon>
        <taxon>Buddlejeae</taxon>
        <taxon>Buddleja</taxon>
    </lineage>
</organism>
<dbReference type="InterPro" id="IPR001878">
    <property type="entry name" value="Znf_CCHC"/>
</dbReference>
<feature type="region of interest" description="Disordered" evidence="6">
    <location>
        <begin position="456"/>
        <end position="482"/>
    </location>
</feature>
<dbReference type="InterPro" id="IPR000306">
    <property type="entry name" value="Znf_FYVE"/>
</dbReference>
<keyword evidence="3" id="KW-0862">Zinc</keyword>
<dbReference type="PANTHER" id="PTHR47553:SF1">
    <property type="entry name" value="RING_FYVE_PHD ZINC FINGER SUPERFAMILY PROTEIN"/>
    <property type="match status" value="1"/>
</dbReference>
<keyword evidence="9" id="KW-1185">Reference proteome</keyword>
<dbReference type="AlphaFoldDB" id="A0AAV6WNP2"/>
<dbReference type="InterPro" id="IPR013083">
    <property type="entry name" value="Znf_RING/FYVE/PHD"/>
</dbReference>
<feature type="region of interest" description="Disordered" evidence="6">
    <location>
        <begin position="957"/>
        <end position="1024"/>
    </location>
</feature>
<dbReference type="InterPro" id="IPR011990">
    <property type="entry name" value="TPR-like_helical_dom_sf"/>
</dbReference>
<proteinExistence type="predicted"/>
<dbReference type="SMART" id="SM00064">
    <property type="entry name" value="FYVE"/>
    <property type="match status" value="1"/>
</dbReference>
<dbReference type="SUPFAM" id="SSF57903">
    <property type="entry name" value="FYVE/PHD zinc finger"/>
    <property type="match status" value="1"/>
</dbReference>
<feature type="region of interest" description="Disordered" evidence="6">
    <location>
        <begin position="848"/>
        <end position="871"/>
    </location>
</feature>
<feature type="coiled-coil region" evidence="5">
    <location>
        <begin position="801"/>
        <end position="847"/>
    </location>
</feature>
<dbReference type="EMBL" id="WHWC01000014">
    <property type="protein sequence ID" value="KAG8369661.1"/>
    <property type="molecule type" value="Genomic_DNA"/>
</dbReference>
<feature type="coiled-coil region" evidence="5">
    <location>
        <begin position="4"/>
        <end position="31"/>
    </location>
</feature>
<feature type="compositionally biased region" description="Basic and acidic residues" evidence="6">
    <location>
        <begin position="462"/>
        <end position="472"/>
    </location>
</feature>
<dbReference type="InterPro" id="IPR019734">
    <property type="entry name" value="TPR_rpt"/>
</dbReference>
<dbReference type="Pfam" id="PF01363">
    <property type="entry name" value="FYVE"/>
    <property type="match status" value="1"/>
</dbReference>
<dbReference type="PROSITE" id="PS50178">
    <property type="entry name" value="ZF_FYVE"/>
    <property type="match status" value="1"/>
</dbReference>
<dbReference type="Gene3D" id="3.30.40.10">
    <property type="entry name" value="Zinc/RING finger domain, C3HC4 (zinc finger)"/>
    <property type="match status" value="1"/>
</dbReference>
<feature type="compositionally biased region" description="Basic and acidic residues" evidence="6">
    <location>
        <begin position="1014"/>
        <end position="1024"/>
    </location>
</feature>
<feature type="region of interest" description="Disordered" evidence="6">
    <location>
        <begin position="1075"/>
        <end position="1108"/>
    </location>
</feature>
<dbReference type="GO" id="GO:0008270">
    <property type="term" value="F:zinc ion binding"/>
    <property type="evidence" value="ECO:0007669"/>
    <property type="project" value="UniProtKB-KW"/>
</dbReference>
<protein>
    <recommendedName>
        <fullName evidence="7">FYVE-type domain-containing protein</fullName>
    </recommendedName>
</protein>
<feature type="compositionally biased region" description="Basic and acidic residues" evidence="6">
    <location>
        <begin position="852"/>
        <end position="865"/>
    </location>
</feature>
<evidence type="ECO:0000313" key="8">
    <source>
        <dbReference type="EMBL" id="KAG8369661.1"/>
    </source>
</evidence>
<dbReference type="PANTHER" id="PTHR47553">
    <property type="entry name" value="MYOSIN-11"/>
    <property type="match status" value="1"/>
</dbReference>
<feature type="compositionally biased region" description="Basic and acidic residues" evidence="6">
    <location>
        <begin position="132"/>
        <end position="149"/>
    </location>
</feature>
<evidence type="ECO:0000256" key="1">
    <source>
        <dbReference type="ARBA" id="ARBA00022723"/>
    </source>
</evidence>
<evidence type="ECO:0000256" key="4">
    <source>
        <dbReference type="PROSITE-ProRule" id="PRU00091"/>
    </source>
</evidence>
<evidence type="ECO:0000256" key="5">
    <source>
        <dbReference type="SAM" id="Coils"/>
    </source>
</evidence>
<keyword evidence="1" id="KW-0479">Metal-binding</keyword>
<keyword evidence="2 4" id="KW-0863">Zinc-finger</keyword>
<dbReference type="InterPro" id="IPR017455">
    <property type="entry name" value="Znf_FYVE-rel"/>
</dbReference>
<dbReference type="InterPro" id="IPR011011">
    <property type="entry name" value="Znf_FYVE_PHD"/>
</dbReference>
<dbReference type="GO" id="GO:0003676">
    <property type="term" value="F:nucleic acid binding"/>
    <property type="evidence" value="ECO:0007669"/>
    <property type="project" value="InterPro"/>
</dbReference>
<dbReference type="Proteomes" id="UP000826271">
    <property type="component" value="Unassembled WGS sequence"/>
</dbReference>
<feature type="compositionally biased region" description="Low complexity" evidence="6">
    <location>
        <begin position="964"/>
        <end position="973"/>
    </location>
</feature>
<dbReference type="FunFam" id="3.30.40.10:FF:000925">
    <property type="entry name" value="Zinc finger protein, putative"/>
    <property type="match status" value="1"/>
</dbReference>
<reference evidence="8" key="1">
    <citation type="submission" date="2019-10" db="EMBL/GenBank/DDBJ databases">
        <authorList>
            <person name="Zhang R."/>
            <person name="Pan Y."/>
            <person name="Wang J."/>
            <person name="Ma R."/>
            <person name="Yu S."/>
        </authorList>
    </citation>
    <scope>NUCLEOTIDE SEQUENCE</scope>
    <source>
        <strain evidence="8">LA-IB0</strain>
        <tissue evidence="8">Leaf</tissue>
    </source>
</reference>
<accession>A0AAV6WNP2</accession>
<feature type="region of interest" description="Disordered" evidence="6">
    <location>
        <begin position="121"/>
        <end position="153"/>
    </location>
</feature>
<sequence>MADLNSMRDRLVALEARVQRTEALLGQLLETPMVAVFQKIQDLEERVKKLGKSVNEIPLFIEGRMVSLAEDLSILTDAVDTTLDAVNVEINVLKRATGSVVSSDAADGLVDFSGIEVRGSEVKQRSMGSDAEISKGDSKNQETHDEKTPKSTNKPRKGCFICVSMDHRMRDCPKREWLNALLMLEKIGLPPKPSLRGNNWVVDASHCQGCSSQFTFMNRKHHCRRCGGIFCGSCTQQRMVLRGQGDSPVRICEPCKKLEEAARFEMRYGHKNRAAKGGSKLASKKEEQISGNEDKIFSTGSTSCSNIQQITNQIEGSDIVRTLSLDQPTNTLAELESSTPEDLRQQAVVEKTKYRTLKGEGKSEEALKAFKKGKELERQAVALEISLRKNRKKALSSNDMDDIQQIKDFKERIKPSAQKSKEKDDLSSELKELGWSDLDLREAEKKPATLTLEGELSSLLREVSKKPNKEKQSVSGDRSQVIAHKKKALELKRAGNVLEAKEELKRAKILERKIEEEELLGEDDADESDDELSSLIRSMDANDEHGDLSTRYKSDINFDFNNFDDFGVDGNFEVTDEDLEDPQMASALKSLGWTEDNPHFEDSSSKRESLPIEIQSLKREALNQKRAGNNVEAMALLKKAKVREMELDSSNTRESVQETLPSNVENVNIGPKIAPKSKLAIQKELIALKKKALALRREGRLDESEEELRKAKVLEEQLEDMNKAPTVAQPSAGNRRAHASTHAPLGNGDEEEEVTDQDMHDPSYLSLLKNLGWEDEENNKIPSITLKGTKTALDYMSSPSVKQSTKSKSEIQRELLALKRKALTLRRQGETEEADEVLKNATSLEAQLQEYEEPKQREVSSENDTKSSPPIDLQENIIEHSHDSPNNVKLEKPEELVHKNEKPYIQEVNSSQETVSEPHIISPQQEILAHKRKAVTLKREGKLAEAKEELRLAKLLEKRVGEENTSQTSNTSSPDVPSEKKEAGPSSVSKPLSSRDRFKLQQESLGHKRKALKLRREGKTAEADAEFELAKALETRLEEMEPQHLKGGESDNVSVEDFLDPQLLSALQSIGLEEVRTRSPQSIEERPKPVEVNLEISSESADNTEREQLVEQIKAEKVKAVNLKRSGKQAEALDALRRAKLYEKKLQSLSQH</sequence>
<feature type="compositionally biased region" description="Basic and acidic residues" evidence="6">
    <location>
        <begin position="1075"/>
        <end position="1089"/>
    </location>
</feature>
<keyword evidence="5" id="KW-0175">Coiled coil</keyword>
<gene>
    <name evidence="8" type="ORF">BUALT_Bualt14G0037000</name>
</gene>
<evidence type="ECO:0000313" key="9">
    <source>
        <dbReference type="Proteomes" id="UP000826271"/>
    </source>
</evidence>
<evidence type="ECO:0000256" key="6">
    <source>
        <dbReference type="SAM" id="MobiDB-lite"/>
    </source>
</evidence>
<evidence type="ECO:0000256" key="2">
    <source>
        <dbReference type="ARBA" id="ARBA00022771"/>
    </source>
</evidence>
<comment type="caution">
    <text evidence="8">The sequence shown here is derived from an EMBL/GenBank/DDBJ whole genome shotgun (WGS) entry which is preliminary data.</text>
</comment>
<feature type="domain" description="FYVE-type" evidence="7">
    <location>
        <begin position="201"/>
        <end position="260"/>
    </location>
</feature>